<dbReference type="Proteomes" id="UP001054837">
    <property type="component" value="Unassembled WGS sequence"/>
</dbReference>
<evidence type="ECO:0000256" key="1">
    <source>
        <dbReference type="SAM" id="MobiDB-lite"/>
    </source>
</evidence>
<name>A0AAV4QTC5_9ARAC</name>
<reference evidence="2 3" key="1">
    <citation type="submission" date="2021-06" db="EMBL/GenBank/DDBJ databases">
        <title>Caerostris darwini draft genome.</title>
        <authorList>
            <person name="Kono N."/>
            <person name="Arakawa K."/>
        </authorList>
    </citation>
    <scope>NUCLEOTIDE SEQUENCE [LARGE SCALE GENOMIC DNA]</scope>
</reference>
<gene>
    <name evidence="2" type="ORF">CDAR_17651</name>
</gene>
<feature type="region of interest" description="Disordered" evidence="1">
    <location>
        <begin position="47"/>
        <end position="74"/>
    </location>
</feature>
<protein>
    <submittedName>
        <fullName evidence="2">Uncharacterized protein</fullName>
    </submittedName>
</protein>
<dbReference type="EMBL" id="BPLQ01004917">
    <property type="protein sequence ID" value="GIY11529.1"/>
    <property type="molecule type" value="Genomic_DNA"/>
</dbReference>
<feature type="region of interest" description="Disordered" evidence="1">
    <location>
        <begin position="1"/>
        <end position="33"/>
    </location>
</feature>
<sequence>MLNFARHQELKNEENEELGIGKAHANKSQASESLLKLRNPTSVALDAMKAQPTSRLQDLRETGGKTSGGMGGGKNVLILIRETGNHFAKQ</sequence>
<comment type="caution">
    <text evidence="2">The sequence shown here is derived from an EMBL/GenBank/DDBJ whole genome shotgun (WGS) entry which is preliminary data.</text>
</comment>
<dbReference type="AlphaFoldDB" id="A0AAV4QTC5"/>
<proteinExistence type="predicted"/>
<keyword evidence="3" id="KW-1185">Reference proteome</keyword>
<evidence type="ECO:0000313" key="3">
    <source>
        <dbReference type="Proteomes" id="UP001054837"/>
    </source>
</evidence>
<feature type="compositionally biased region" description="Basic and acidic residues" evidence="1">
    <location>
        <begin position="1"/>
        <end position="13"/>
    </location>
</feature>
<accession>A0AAV4QTC5</accession>
<feature type="compositionally biased region" description="Gly residues" evidence="1">
    <location>
        <begin position="65"/>
        <end position="74"/>
    </location>
</feature>
<evidence type="ECO:0000313" key="2">
    <source>
        <dbReference type="EMBL" id="GIY11529.1"/>
    </source>
</evidence>
<organism evidence="2 3">
    <name type="scientific">Caerostris darwini</name>
    <dbReference type="NCBI Taxonomy" id="1538125"/>
    <lineage>
        <taxon>Eukaryota</taxon>
        <taxon>Metazoa</taxon>
        <taxon>Ecdysozoa</taxon>
        <taxon>Arthropoda</taxon>
        <taxon>Chelicerata</taxon>
        <taxon>Arachnida</taxon>
        <taxon>Araneae</taxon>
        <taxon>Araneomorphae</taxon>
        <taxon>Entelegynae</taxon>
        <taxon>Araneoidea</taxon>
        <taxon>Araneidae</taxon>
        <taxon>Caerostris</taxon>
    </lineage>
</organism>